<proteinExistence type="predicted"/>
<evidence type="ECO:0000313" key="2">
    <source>
        <dbReference type="Proteomes" id="UP000092839"/>
    </source>
</evidence>
<protein>
    <submittedName>
        <fullName evidence="1">Uncharacterized protein</fullName>
    </submittedName>
</protein>
<dbReference type="KEGG" id="bic:LMTR13_25570"/>
<dbReference type="AlphaFoldDB" id="A0A1B1UJS7"/>
<name>A0A1B1UJS7_9BRAD</name>
<evidence type="ECO:0000313" key="1">
    <source>
        <dbReference type="EMBL" id="ANW03020.1"/>
    </source>
</evidence>
<reference evidence="1 2" key="1">
    <citation type="submission" date="2016-07" db="EMBL/GenBank/DDBJ databases">
        <title>Complete genome sequence of Bradyrhizobium icense LMTR 13T, a potential inoculant strain isolated from lima bean (Phaseolus lunatus) in Peru.</title>
        <authorList>
            <person name="Ormeno-Orrillo E."/>
            <person name="Duran D."/>
            <person name="Rogel M.A."/>
            <person name="Rey L."/>
            <person name="Imperial J."/>
            <person name="Ruiz-Argueso T."/>
            <person name="Martinez-Romero E."/>
        </authorList>
    </citation>
    <scope>NUCLEOTIDE SEQUENCE [LARGE SCALE GENOMIC DNA]</scope>
    <source>
        <strain evidence="1 2">LMTR 13</strain>
    </source>
</reference>
<accession>A0A1B1UJS7</accession>
<gene>
    <name evidence="1" type="ORF">LMTR13_25570</name>
</gene>
<dbReference type="EMBL" id="CP016428">
    <property type="protein sequence ID" value="ANW03020.1"/>
    <property type="molecule type" value="Genomic_DNA"/>
</dbReference>
<organism evidence="1 2">
    <name type="scientific">Bradyrhizobium icense</name>
    <dbReference type="NCBI Taxonomy" id="1274631"/>
    <lineage>
        <taxon>Bacteria</taxon>
        <taxon>Pseudomonadati</taxon>
        <taxon>Pseudomonadota</taxon>
        <taxon>Alphaproteobacteria</taxon>
        <taxon>Hyphomicrobiales</taxon>
        <taxon>Nitrobacteraceae</taxon>
        <taxon>Bradyrhizobium</taxon>
    </lineage>
</organism>
<sequence length="120" mass="13351">MSQGFAITANRVPLSSRREVMMDHSATAPKPIIRQAFSRLSILYNGRPDRSTRIDGSHASVPTRMNDDSFWSAGSFNRNAWAGGHDLGVLLVFDFLSDEGPHITFDINTHRYRRTGDAGT</sequence>
<dbReference type="Proteomes" id="UP000092839">
    <property type="component" value="Chromosome"/>
</dbReference>
<keyword evidence="2" id="KW-1185">Reference proteome</keyword>